<accession>A0A6C0HV17</accession>
<proteinExistence type="predicted"/>
<dbReference type="AlphaFoldDB" id="A0A6C0HV17"/>
<reference evidence="1" key="1">
    <citation type="journal article" date="2020" name="Nature">
        <title>Giant virus diversity and host interactions through global metagenomics.</title>
        <authorList>
            <person name="Schulz F."/>
            <person name="Roux S."/>
            <person name="Paez-Espino D."/>
            <person name="Jungbluth S."/>
            <person name="Walsh D.A."/>
            <person name="Denef V.J."/>
            <person name="McMahon K.D."/>
            <person name="Konstantinidis K.T."/>
            <person name="Eloe-Fadrosh E.A."/>
            <person name="Kyrpides N.C."/>
            <person name="Woyke T."/>
        </authorList>
    </citation>
    <scope>NUCLEOTIDE SEQUENCE</scope>
    <source>
        <strain evidence="1">GVMAG-M-3300023184-16</strain>
    </source>
</reference>
<dbReference type="EMBL" id="MN740015">
    <property type="protein sequence ID" value="QHT83976.1"/>
    <property type="molecule type" value="Genomic_DNA"/>
</dbReference>
<name>A0A6C0HV17_9ZZZZ</name>
<evidence type="ECO:0000313" key="1">
    <source>
        <dbReference type="EMBL" id="QHT83976.1"/>
    </source>
</evidence>
<sequence length="156" mass="18592">MLTSFRSDSTRVEKEMQISSFPGRYALEQPGPGLDLPMVDDVQIRMQTWGANRRDNFVNLESDLRCMTRHLNRDNVQLNEYQSKAVASQPVSHFHTQNPYVLESRASHPAWIYRNREQPRWEEPWINPQANTEKPFYDNIQTRILEKDYFKEAYQR</sequence>
<protein>
    <submittedName>
        <fullName evidence="1">Uncharacterized protein</fullName>
    </submittedName>
</protein>
<organism evidence="1">
    <name type="scientific">viral metagenome</name>
    <dbReference type="NCBI Taxonomy" id="1070528"/>
    <lineage>
        <taxon>unclassified sequences</taxon>
        <taxon>metagenomes</taxon>
        <taxon>organismal metagenomes</taxon>
    </lineage>
</organism>